<dbReference type="AlphaFoldDB" id="A0AAD4MJW6"/>
<accession>A0AAD4MJW6</accession>
<comment type="caution">
    <text evidence="2">The sequence shown here is derived from an EMBL/GenBank/DDBJ whole genome shotgun (WGS) entry which is preliminary data.</text>
</comment>
<feature type="compositionally biased region" description="Basic and acidic residues" evidence="1">
    <location>
        <begin position="95"/>
        <end position="106"/>
    </location>
</feature>
<feature type="compositionally biased region" description="Basic and acidic residues" evidence="1">
    <location>
        <begin position="147"/>
        <end position="170"/>
    </location>
</feature>
<organism evidence="2 3">
    <name type="scientific">Ditylenchus destructor</name>
    <dbReference type="NCBI Taxonomy" id="166010"/>
    <lineage>
        <taxon>Eukaryota</taxon>
        <taxon>Metazoa</taxon>
        <taxon>Ecdysozoa</taxon>
        <taxon>Nematoda</taxon>
        <taxon>Chromadorea</taxon>
        <taxon>Rhabditida</taxon>
        <taxon>Tylenchina</taxon>
        <taxon>Tylenchomorpha</taxon>
        <taxon>Sphaerularioidea</taxon>
        <taxon>Anguinidae</taxon>
        <taxon>Anguininae</taxon>
        <taxon>Ditylenchus</taxon>
    </lineage>
</organism>
<name>A0AAD4MJW6_9BILA</name>
<feature type="compositionally biased region" description="Polar residues" evidence="1">
    <location>
        <begin position="82"/>
        <end position="93"/>
    </location>
</feature>
<reference evidence="2" key="1">
    <citation type="submission" date="2022-01" db="EMBL/GenBank/DDBJ databases">
        <title>Genome Sequence Resource for Two Populations of Ditylenchus destructor, the Migratory Endoparasitic Phytonematode.</title>
        <authorList>
            <person name="Zhang H."/>
            <person name="Lin R."/>
            <person name="Xie B."/>
        </authorList>
    </citation>
    <scope>NUCLEOTIDE SEQUENCE</scope>
    <source>
        <strain evidence="2">BazhouSP</strain>
    </source>
</reference>
<sequence length="179" mass="20553">MRPIPVDQSPDREAKQDHVDAGRQPQPAHREQRDRDDIDQDPQHPILQITAREQNLRRDAGHRHARVPPGHRRIGHPMHQPSPATGQQGTSRQPGEPRRPIERQHDNLAGIGLRPRPVHPAVKVERNVEELQQHVAVQLRLEEQYAVERDRGDREGVVPDAPPRDQRDIGKQQQRCSDL</sequence>
<feature type="compositionally biased region" description="Basic residues" evidence="1">
    <location>
        <begin position="60"/>
        <end position="76"/>
    </location>
</feature>
<feature type="region of interest" description="Disordered" evidence="1">
    <location>
        <begin position="147"/>
        <end position="179"/>
    </location>
</feature>
<evidence type="ECO:0000256" key="1">
    <source>
        <dbReference type="SAM" id="MobiDB-lite"/>
    </source>
</evidence>
<protein>
    <submittedName>
        <fullName evidence="2">Uncharacterized protein</fullName>
    </submittedName>
</protein>
<evidence type="ECO:0000313" key="3">
    <source>
        <dbReference type="Proteomes" id="UP001201812"/>
    </source>
</evidence>
<proteinExistence type="predicted"/>
<feature type="compositionally biased region" description="Basic and acidic residues" evidence="1">
    <location>
        <begin position="9"/>
        <end position="21"/>
    </location>
</feature>
<feature type="region of interest" description="Disordered" evidence="1">
    <location>
        <begin position="1"/>
        <end position="116"/>
    </location>
</feature>
<evidence type="ECO:0000313" key="2">
    <source>
        <dbReference type="EMBL" id="KAI1692945.1"/>
    </source>
</evidence>
<gene>
    <name evidence="2" type="ORF">DdX_20937</name>
</gene>
<dbReference type="Proteomes" id="UP001201812">
    <property type="component" value="Unassembled WGS sequence"/>
</dbReference>
<keyword evidence="3" id="KW-1185">Reference proteome</keyword>
<dbReference type="EMBL" id="JAKKPZ010000694">
    <property type="protein sequence ID" value="KAI1692945.1"/>
    <property type="molecule type" value="Genomic_DNA"/>
</dbReference>